<gene>
    <name evidence="1" type="ORF">VHP8226_01238</name>
</gene>
<evidence type="ECO:0000313" key="2">
    <source>
        <dbReference type="Proteomes" id="UP000838160"/>
    </source>
</evidence>
<comment type="caution">
    <text evidence="1">The sequence shown here is derived from an EMBL/GenBank/DDBJ whole genome shotgun (WGS) entry which is preliminary data.</text>
</comment>
<accession>A0ABM8ZGT1</accession>
<name>A0ABM8ZGT1_9VIBR</name>
<sequence>MNNIKDNLNTLFFKCIDTINNLDYIIIKQHGFSNGDLKVLPWGKDIDFLVGEDSFDKIVEVFKQSFNNTGCDLYIDEDLGRVKLRLEHEFKLVIQFDFTKYDHFYSKLFISESISKSVEKNGVYFASQETDFFIAVSELIRNPGKRHHLKYIRSFFSSCNFHDYHCYPKNVSARVTKQWQLRRIIAKLYFKRRVNKLKRKIVKLHQKNKKSTDITDISVRTIDTIQLFNQQRDEHGNFNRFDVIVRYLAIESYLEGNDKGWIIYNKMQEKRSSNKNDGSEIRFKNLIDSVNENGFDPYSLITTNHAGSMVDGSHRLACSLYFQRPMTSIKYRKHGIVDYSYSWFESNDFNDEELKIINDKYKELVIKNHAYYVAILWPAVTEHFDSILSYFEERFTVLSSNDFDFGEDFDEKVAGIYECDNIEDWKVARKVNALKQYGTDVRVICFDMSNDVLRKKEVNGHPISTSMEKIKKDIRSKYKGDIPNYIHDVIIHGGDNFYHTKYIANLLDLNR</sequence>
<reference evidence="1" key="1">
    <citation type="submission" date="2021-12" db="EMBL/GenBank/DDBJ databases">
        <authorList>
            <person name="Rodrigo-Torres L."/>
            <person name="Arahal R. D."/>
            <person name="Lucena T."/>
        </authorList>
    </citation>
    <scope>NUCLEOTIDE SEQUENCE</scope>
    <source>
        <strain evidence="1">CECT 8226</strain>
    </source>
</reference>
<dbReference type="RefSeq" id="WP_237484218.1">
    <property type="nucleotide sequence ID" value="NZ_CAKLCM010000002.1"/>
</dbReference>
<dbReference type="Proteomes" id="UP000838160">
    <property type="component" value="Unassembled WGS sequence"/>
</dbReference>
<evidence type="ECO:0008006" key="3">
    <source>
        <dbReference type="Google" id="ProtNLM"/>
    </source>
</evidence>
<keyword evidence="2" id="KW-1185">Reference proteome</keyword>
<proteinExistence type="predicted"/>
<evidence type="ECO:0000313" key="1">
    <source>
        <dbReference type="EMBL" id="CAH0525708.1"/>
    </source>
</evidence>
<organism evidence="1 2">
    <name type="scientific">Vibrio hippocampi</name>
    <dbReference type="NCBI Taxonomy" id="654686"/>
    <lineage>
        <taxon>Bacteria</taxon>
        <taxon>Pseudomonadati</taxon>
        <taxon>Pseudomonadota</taxon>
        <taxon>Gammaproteobacteria</taxon>
        <taxon>Vibrionales</taxon>
        <taxon>Vibrionaceae</taxon>
        <taxon>Vibrio</taxon>
    </lineage>
</organism>
<dbReference type="EMBL" id="CAKLCM010000002">
    <property type="protein sequence ID" value="CAH0525708.1"/>
    <property type="molecule type" value="Genomic_DNA"/>
</dbReference>
<protein>
    <recommendedName>
        <fullName evidence="3">ParB/Sulfiredoxin domain-containing protein</fullName>
    </recommendedName>
</protein>